<protein>
    <submittedName>
        <fullName evidence="1">Uncharacterized protein</fullName>
    </submittedName>
</protein>
<gene>
    <name evidence="1" type="ORF">GBK04_19655</name>
</gene>
<keyword evidence="2" id="KW-1185">Reference proteome</keyword>
<organism evidence="1 2">
    <name type="scientific">Salmonirosea aquatica</name>
    <dbReference type="NCBI Taxonomy" id="2654236"/>
    <lineage>
        <taxon>Bacteria</taxon>
        <taxon>Pseudomonadati</taxon>
        <taxon>Bacteroidota</taxon>
        <taxon>Cytophagia</taxon>
        <taxon>Cytophagales</taxon>
        <taxon>Spirosomataceae</taxon>
        <taxon>Salmonirosea</taxon>
    </lineage>
</organism>
<dbReference type="EMBL" id="WHLY01000002">
    <property type="protein sequence ID" value="MPR35503.1"/>
    <property type="molecule type" value="Genomic_DNA"/>
</dbReference>
<dbReference type="RefSeq" id="WP_152762616.1">
    <property type="nucleotide sequence ID" value="NZ_WHLY01000002.1"/>
</dbReference>
<dbReference type="Proteomes" id="UP000479293">
    <property type="component" value="Unassembled WGS sequence"/>
</dbReference>
<accession>A0A7C9BJ52</accession>
<name>A0A7C9BJ52_9BACT</name>
<reference evidence="1 2" key="1">
    <citation type="submission" date="2019-10" db="EMBL/GenBank/DDBJ databases">
        <title>Draft Genome Sequence of Cytophagaceae sp. SJW1-29.</title>
        <authorList>
            <person name="Choi A."/>
        </authorList>
    </citation>
    <scope>NUCLEOTIDE SEQUENCE [LARGE SCALE GENOMIC DNA]</scope>
    <source>
        <strain evidence="1 2">SJW1-29</strain>
    </source>
</reference>
<dbReference type="AlphaFoldDB" id="A0A7C9BJ52"/>
<evidence type="ECO:0000313" key="2">
    <source>
        <dbReference type="Proteomes" id="UP000479293"/>
    </source>
</evidence>
<comment type="caution">
    <text evidence="1">The sequence shown here is derived from an EMBL/GenBank/DDBJ whole genome shotgun (WGS) entry which is preliminary data.</text>
</comment>
<proteinExistence type="predicted"/>
<evidence type="ECO:0000313" key="1">
    <source>
        <dbReference type="EMBL" id="MPR35503.1"/>
    </source>
</evidence>
<sequence>MQVQVNIEFDQLVQAVKSLPPNQLKQLLSKIENQAEKSLPEMDLEDLLLKGPVATEKQMAVIENNRKAINQWRNK</sequence>